<accession>A0A4U1I3R4</accession>
<keyword evidence="2" id="KW-1185">Reference proteome</keyword>
<organism evidence="1 2">
    <name type="scientific">Trinickia terrae</name>
    <dbReference type="NCBI Taxonomy" id="2571161"/>
    <lineage>
        <taxon>Bacteria</taxon>
        <taxon>Pseudomonadati</taxon>
        <taxon>Pseudomonadota</taxon>
        <taxon>Betaproteobacteria</taxon>
        <taxon>Burkholderiales</taxon>
        <taxon>Burkholderiaceae</taxon>
        <taxon>Trinickia</taxon>
    </lineage>
</organism>
<evidence type="ECO:0000313" key="2">
    <source>
        <dbReference type="Proteomes" id="UP000305539"/>
    </source>
</evidence>
<comment type="caution">
    <text evidence="1">The sequence shown here is derived from an EMBL/GenBank/DDBJ whole genome shotgun (WGS) entry which is preliminary data.</text>
</comment>
<dbReference type="AlphaFoldDB" id="A0A4U1I3R4"/>
<evidence type="ECO:0008006" key="3">
    <source>
        <dbReference type="Google" id="ProtNLM"/>
    </source>
</evidence>
<dbReference type="Proteomes" id="UP000305539">
    <property type="component" value="Unassembled WGS sequence"/>
</dbReference>
<evidence type="ECO:0000313" key="1">
    <source>
        <dbReference type="EMBL" id="TKC87889.1"/>
    </source>
</evidence>
<proteinExistence type="predicted"/>
<gene>
    <name evidence="1" type="ORF">FAZ69_16610</name>
</gene>
<dbReference type="PROSITE" id="PS51257">
    <property type="entry name" value="PROKAR_LIPOPROTEIN"/>
    <property type="match status" value="1"/>
</dbReference>
<dbReference type="RefSeq" id="WP_136896153.1">
    <property type="nucleotide sequence ID" value="NZ_SWJE01000008.1"/>
</dbReference>
<reference evidence="1 2" key="1">
    <citation type="submission" date="2019-04" db="EMBL/GenBank/DDBJ databases">
        <title>Trinickia sp. 7GSK02, isolated from subtropical forest soil.</title>
        <authorList>
            <person name="Gao Z.-H."/>
            <person name="Qiu L.-H."/>
        </authorList>
    </citation>
    <scope>NUCLEOTIDE SEQUENCE [LARGE SCALE GENOMIC DNA]</scope>
    <source>
        <strain evidence="1 2">7GSK02</strain>
    </source>
</reference>
<dbReference type="OrthoDB" id="9099214at2"/>
<sequence>MRAINRGCLVVVCVLLSGCGSVISWINASSSDLVSAGQLNIDQNKLADAEKCVSPAGVTCRKNFVASVALQSIMQCQKFANQLVITENTVNTAGDITSTIFTALGTVFTPLTTVHAMTAGATIVSGSKSAVNANIYAKASISSLQAALDKVYTQPMLNYLTYLKNVTDDSKIDVGTEVVNVQMLHGNCALAEAEIFVNGTVNSAPPQPLNLVPGVVPASAASAVPAASAVAAATGG</sequence>
<name>A0A4U1I3R4_9BURK</name>
<dbReference type="EMBL" id="SWJE01000008">
    <property type="protein sequence ID" value="TKC87889.1"/>
    <property type="molecule type" value="Genomic_DNA"/>
</dbReference>
<protein>
    <recommendedName>
        <fullName evidence="3">Lipoprotein</fullName>
    </recommendedName>
</protein>